<protein>
    <submittedName>
        <fullName evidence="5">(2Fe-2S)-binding protein</fullName>
    </submittedName>
</protein>
<dbReference type="GO" id="GO:0009060">
    <property type="term" value="P:aerobic respiration"/>
    <property type="evidence" value="ECO:0007669"/>
    <property type="project" value="TreeGrafter"/>
</dbReference>
<dbReference type="EMBL" id="JRNT01000012">
    <property type="protein sequence ID" value="KGF47381.1"/>
    <property type="molecule type" value="Genomic_DNA"/>
</dbReference>
<reference evidence="5 6" key="1">
    <citation type="submission" date="2014-07" db="EMBL/GenBank/DDBJ databases">
        <authorList>
            <person name="McCorrison J."/>
            <person name="Sanka R."/>
            <person name="Torralba M."/>
            <person name="Gillis M."/>
            <person name="Haft D.H."/>
            <person name="Methe B."/>
            <person name="Sutton G."/>
            <person name="Nelson K.E."/>
        </authorList>
    </citation>
    <scope>NUCLEOTIDE SEQUENCE [LARGE SCALE GENOMIC DNA]</scope>
    <source>
        <strain evidence="5 6">DNF00314</strain>
    </source>
</reference>
<dbReference type="AlphaFoldDB" id="A0A096AL68"/>
<dbReference type="InterPro" id="IPR017896">
    <property type="entry name" value="4Fe4S_Fe-S-bd"/>
</dbReference>
<dbReference type="InterPro" id="IPR050573">
    <property type="entry name" value="SDH/FRD_Iron-Sulfur"/>
</dbReference>
<proteinExistence type="predicted"/>
<dbReference type="InterPro" id="IPR017900">
    <property type="entry name" value="4Fe4S_Fe_S_CS"/>
</dbReference>
<dbReference type="GO" id="GO:0022904">
    <property type="term" value="P:respiratory electron transport chain"/>
    <property type="evidence" value="ECO:0007669"/>
    <property type="project" value="TreeGrafter"/>
</dbReference>
<feature type="non-terminal residue" evidence="5">
    <location>
        <position position="1"/>
    </location>
</feature>
<dbReference type="Gene3D" id="1.10.1060.10">
    <property type="entry name" value="Alpha-helical ferredoxin"/>
    <property type="match status" value="1"/>
</dbReference>
<keyword evidence="1" id="KW-0479">Metal-binding</keyword>
<dbReference type="Proteomes" id="UP000029628">
    <property type="component" value="Unassembled WGS sequence"/>
</dbReference>
<dbReference type="Pfam" id="PF13183">
    <property type="entry name" value="Fer4_8"/>
    <property type="match status" value="1"/>
</dbReference>
<dbReference type="SUPFAM" id="SSF46548">
    <property type="entry name" value="alpha-helical ferredoxin"/>
    <property type="match status" value="1"/>
</dbReference>
<dbReference type="PANTHER" id="PTHR11921">
    <property type="entry name" value="SUCCINATE DEHYDROGENASE IRON-SULFUR PROTEIN"/>
    <property type="match status" value="1"/>
</dbReference>
<comment type="caution">
    <text evidence="5">The sequence shown here is derived from an EMBL/GenBank/DDBJ whole genome shotgun (WGS) entry which is preliminary data.</text>
</comment>
<feature type="non-terminal residue" evidence="5">
    <location>
        <position position="197"/>
    </location>
</feature>
<dbReference type="PROSITE" id="PS00198">
    <property type="entry name" value="4FE4S_FER_1"/>
    <property type="match status" value="1"/>
</dbReference>
<evidence type="ECO:0000259" key="4">
    <source>
        <dbReference type="Pfam" id="PF13183"/>
    </source>
</evidence>
<keyword evidence="6" id="KW-1185">Reference proteome</keyword>
<dbReference type="GO" id="GO:0051536">
    <property type="term" value="F:iron-sulfur cluster binding"/>
    <property type="evidence" value="ECO:0007669"/>
    <property type="project" value="UniProtKB-KW"/>
</dbReference>
<evidence type="ECO:0000256" key="2">
    <source>
        <dbReference type="ARBA" id="ARBA00023004"/>
    </source>
</evidence>
<keyword evidence="3" id="KW-0411">Iron-sulfur</keyword>
<dbReference type="PANTHER" id="PTHR11921:SF29">
    <property type="entry name" value="SUCCINATE DEHYDROGENASE [UBIQUINONE] IRON-SULFUR SUBUNIT, MITOCHONDRIAL"/>
    <property type="match status" value="1"/>
</dbReference>
<feature type="domain" description="4Fe-4S ferredoxin-type" evidence="4">
    <location>
        <begin position="24"/>
        <end position="95"/>
    </location>
</feature>
<dbReference type="RefSeq" id="WP_038152504.1">
    <property type="nucleotide sequence ID" value="NZ_JRNT01000012.1"/>
</dbReference>
<evidence type="ECO:0000313" key="5">
    <source>
        <dbReference type="EMBL" id="KGF47381.1"/>
    </source>
</evidence>
<accession>A0A096AL68</accession>
<dbReference type="eggNOG" id="COG0479">
    <property type="taxonomic scope" value="Bacteria"/>
</dbReference>
<evidence type="ECO:0000256" key="1">
    <source>
        <dbReference type="ARBA" id="ARBA00022723"/>
    </source>
</evidence>
<evidence type="ECO:0000313" key="6">
    <source>
        <dbReference type="Proteomes" id="UP000029628"/>
    </source>
</evidence>
<keyword evidence="2" id="KW-0408">Iron</keyword>
<gene>
    <name evidence="5" type="ORF">HMPREF0872_05000</name>
</gene>
<sequence>MKAEFAKGNVRQTPADFKKFVAGTECILCGCCASECNKLTANEEDFLEPYVFTKANRFVLDSRDEAPFAHINPALAHGLWKCVHCMNCISRCPKHLKPAHDISNMRKEATKDGNFGTGIDQKGPRHALAFKDDLKKTGRLKEVSMSLKSDGIVDSSKQMFYALRLMKHAKINPLELIVPQQPVNGIDGVRKLIKMAE</sequence>
<name>A0A096AL68_9FIRM</name>
<dbReference type="InterPro" id="IPR009051">
    <property type="entry name" value="Helical_ferredxn"/>
</dbReference>
<evidence type="ECO:0000256" key="3">
    <source>
        <dbReference type="ARBA" id="ARBA00023014"/>
    </source>
</evidence>
<dbReference type="GO" id="GO:0046872">
    <property type="term" value="F:metal ion binding"/>
    <property type="evidence" value="ECO:0007669"/>
    <property type="project" value="UniProtKB-KW"/>
</dbReference>
<organism evidence="5 6">
    <name type="scientific">Veillonella montpellierensis DNF00314</name>
    <dbReference type="NCBI Taxonomy" id="1401067"/>
    <lineage>
        <taxon>Bacteria</taxon>
        <taxon>Bacillati</taxon>
        <taxon>Bacillota</taxon>
        <taxon>Negativicutes</taxon>
        <taxon>Veillonellales</taxon>
        <taxon>Veillonellaceae</taxon>
        <taxon>Veillonella</taxon>
    </lineage>
</organism>